<feature type="domain" description="Myotubularin phosphatase" evidence="2">
    <location>
        <begin position="123"/>
        <end position="498"/>
    </location>
</feature>
<proteinExistence type="inferred from homology"/>
<dbReference type="Gene3D" id="2.30.29.30">
    <property type="entry name" value="Pleckstrin-homology domain (PH domain)/Phosphotyrosine-binding domain (PTB)"/>
    <property type="match status" value="1"/>
</dbReference>
<comment type="caution">
    <text evidence="3">The sequence shown here is derived from an EMBL/GenBank/DDBJ whole genome shotgun (WGS) entry which is preliminary data.</text>
</comment>
<dbReference type="CDD" id="cd14536">
    <property type="entry name" value="PTP-MTMR9"/>
    <property type="match status" value="1"/>
</dbReference>
<dbReference type="PANTHER" id="PTHR10807">
    <property type="entry name" value="MYOTUBULARIN-RELATED"/>
    <property type="match status" value="1"/>
</dbReference>
<gene>
    <name evidence="3" type="ORF">scyTo_0010958</name>
</gene>
<dbReference type="CDD" id="cd13211">
    <property type="entry name" value="PH-GRAM_MTMR9"/>
    <property type="match status" value="1"/>
</dbReference>
<dbReference type="InterPro" id="IPR030564">
    <property type="entry name" value="Myotubularin"/>
</dbReference>
<dbReference type="InterPro" id="IPR011993">
    <property type="entry name" value="PH-like_dom_sf"/>
</dbReference>
<dbReference type="GO" id="GO:0046856">
    <property type="term" value="P:phosphatidylinositol dephosphorylation"/>
    <property type="evidence" value="ECO:0007669"/>
    <property type="project" value="TreeGrafter"/>
</dbReference>
<dbReference type="EMBL" id="BFAA01004839">
    <property type="protein sequence ID" value="GCB71227.1"/>
    <property type="molecule type" value="Genomic_DNA"/>
</dbReference>
<evidence type="ECO:0000259" key="2">
    <source>
        <dbReference type="PROSITE" id="PS51339"/>
    </source>
</evidence>
<dbReference type="Pfam" id="PF06602">
    <property type="entry name" value="Myotub-related"/>
    <property type="match status" value="1"/>
</dbReference>
<dbReference type="InterPro" id="IPR010569">
    <property type="entry name" value="Myotubularin-like_Pase_dom"/>
</dbReference>
<evidence type="ECO:0000313" key="3">
    <source>
        <dbReference type="EMBL" id="GCB71227.1"/>
    </source>
</evidence>
<protein>
    <recommendedName>
        <fullName evidence="2">Myotubularin phosphatase domain-containing protein</fullName>
    </recommendedName>
</protein>
<organism evidence="3 4">
    <name type="scientific">Scyliorhinus torazame</name>
    <name type="common">Cloudy catshark</name>
    <name type="synonym">Catulus torazame</name>
    <dbReference type="NCBI Taxonomy" id="75743"/>
    <lineage>
        <taxon>Eukaryota</taxon>
        <taxon>Metazoa</taxon>
        <taxon>Chordata</taxon>
        <taxon>Craniata</taxon>
        <taxon>Vertebrata</taxon>
        <taxon>Chondrichthyes</taxon>
        <taxon>Elasmobranchii</taxon>
        <taxon>Galeomorphii</taxon>
        <taxon>Galeoidea</taxon>
        <taxon>Carcharhiniformes</taxon>
        <taxon>Scyliorhinidae</taxon>
        <taxon>Scyliorhinus</taxon>
    </lineage>
</organism>
<dbReference type="SUPFAM" id="SSF50729">
    <property type="entry name" value="PH domain-like"/>
    <property type="match status" value="1"/>
</dbReference>
<sequence length="543" mass="62038">MEFSELIETSKVDHVLLSRPFLQPVKGTLCVTSHHLLLSSRAGDKEELWLLIRNIDGIEKRSAGSSGIITIKCKDLCVMSLEIPGMEECLNIAKSIEALSSLESTSHMYPFFYRPKQLNLLEGWDLFTPEEQFTKLSVHTDNWRLSYVNKEFAVCTTYPDAVIVHKCIDDAAIKMVAGFRQGGRFPVFSYYHKKTKMIIMRSSQPLTGANGKRCKEDEHFLAAVLQPDKKGYIIDTRSIQAAHQAKVKGGGFESKTNYHNWKRLHRPIARGRVLQESLIKLVDACNDQSNSIDRWLSKLETSKWLTHLKTVLTTACMAAQCVDREGASVLIHGSEGRDTTLQLTSLAQIILDPDCRTISGFQALIEREWLQAGHPFQLRCASSAYSHAKLKQEAPVFLIFLDCCWQMSCQFPCSFQFNEQFLITLFEHAYASCFGTFLCNNEKERFTLNVKEQTISIWARMNSPSERKHYVNPLYERNNFTIWPSVAPQSLQLWQGLFLRWIRTPEHQNEAWEQIKHIVELGSRKANPSSTELSVLKEDYAAN</sequence>
<name>A0A401PDM9_SCYTO</name>
<dbReference type="GO" id="GO:0010507">
    <property type="term" value="P:negative regulation of autophagy"/>
    <property type="evidence" value="ECO:0007669"/>
    <property type="project" value="TreeGrafter"/>
</dbReference>
<dbReference type="GO" id="GO:0019903">
    <property type="term" value="F:protein phosphatase binding"/>
    <property type="evidence" value="ECO:0007669"/>
    <property type="project" value="TreeGrafter"/>
</dbReference>
<dbReference type="Proteomes" id="UP000288216">
    <property type="component" value="Unassembled WGS sequence"/>
</dbReference>
<accession>A0A401PDM9</accession>
<dbReference type="InterPro" id="IPR048994">
    <property type="entry name" value="PH-GRAM_MTMR6-9"/>
</dbReference>
<reference evidence="3 4" key="1">
    <citation type="journal article" date="2018" name="Nat. Ecol. Evol.">
        <title>Shark genomes provide insights into elasmobranch evolution and the origin of vertebrates.</title>
        <authorList>
            <person name="Hara Y"/>
            <person name="Yamaguchi K"/>
            <person name="Onimaru K"/>
            <person name="Kadota M"/>
            <person name="Koyanagi M"/>
            <person name="Keeley SD"/>
            <person name="Tatsumi K"/>
            <person name="Tanaka K"/>
            <person name="Motone F"/>
            <person name="Kageyama Y"/>
            <person name="Nozu R"/>
            <person name="Adachi N"/>
            <person name="Nishimura O"/>
            <person name="Nakagawa R"/>
            <person name="Tanegashima C"/>
            <person name="Kiyatake I"/>
            <person name="Matsumoto R"/>
            <person name="Murakumo K"/>
            <person name="Nishida K"/>
            <person name="Terakita A"/>
            <person name="Kuratani S"/>
            <person name="Sato K"/>
            <person name="Hyodo S Kuraku.S."/>
        </authorList>
    </citation>
    <scope>NUCLEOTIDE SEQUENCE [LARGE SCALE GENOMIC DNA]</scope>
</reference>
<dbReference type="InterPro" id="IPR029021">
    <property type="entry name" value="Prot-tyrosine_phosphatase-like"/>
</dbReference>
<dbReference type="GO" id="GO:0005737">
    <property type="term" value="C:cytoplasm"/>
    <property type="evidence" value="ECO:0007669"/>
    <property type="project" value="TreeGrafter"/>
</dbReference>
<dbReference type="PROSITE" id="PS51339">
    <property type="entry name" value="PPASE_MYOTUBULARIN"/>
    <property type="match status" value="1"/>
</dbReference>
<comment type="similarity">
    <text evidence="1">Belongs to the protein-tyrosine phosphatase family. Non-receptor class myotubularin subfamily.</text>
</comment>
<keyword evidence="4" id="KW-1185">Reference proteome</keyword>
<evidence type="ECO:0000313" key="4">
    <source>
        <dbReference type="Proteomes" id="UP000288216"/>
    </source>
</evidence>
<dbReference type="OrthoDB" id="271628at2759"/>
<evidence type="ECO:0000256" key="1">
    <source>
        <dbReference type="ARBA" id="ARBA00007471"/>
    </source>
</evidence>
<dbReference type="OMA" id="EVKTKTH"/>
<dbReference type="PANTHER" id="PTHR10807:SF52">
    <property type="entry name" value="MYOTUBULARIN PHOSPHATASE DOMAIN-CONTAINING PROTEIN"/>
    <property type="match status" value="1"/>
</dbReference>
<dbReference type="AlphaFoldDB" id="A0A401PDM9"/>
<dbReference type="Pfam" id="PF21098">
    <property type="entry name" value="PH-GRAM_MTMR6-like"/>
    <property type="match status" value="1"/>
</dbReference>
<dbReference type="STRING" id="75743.A0A401PDM9"/>
<dbReference type="SUPFAM" id="SSF52799">
    <property type="entry name" value="(Phosphotyrosine protein) phosphatases II"/>
    <property type="match status" value="1"/>
</dbReference>